<evidence type="ECO:0000313" key="8">
    <source>
        <dbReference type="Proteomes" id="UP000683000"/>
    </source>
</evidence>
<evidence type="ECO:0000256" key="4">
    <source>
        <dbReference type="SAM" id="MobiDB-lite"/>
    </source>
</evidence>
<gene>
    <name evidence="7" type="ORF">JVT61DRAFT_15376</name>
</gene>
<feature type="coiled-coil region" evidence="3">
    <location>
        <begin position="943"/>
        <end position="1114"/>
    </location>
</feature>
<evidence type="ECO:0000256" key="2">
    <source>
        <dbReference type="ARBA" id="ARBA00023006"/>
    </source>
</evidence>
<dbReference type="GO" id="GO:0034045">
    <property type="term" value="C:phagophore assembly site membrane"/>
    <property type="evidence" value="ECO:0007669"/>
    <property type="project" value="UniProtKB-SubCell"/>
</dbReference>
<dbReference type="Proteomes" id="UP000683000">
    <property type="component" value="Unassembled WGS sequence"/>
</dbReference>
<dbReference type="PANTHER" id="PTHR34826">
    <property type="entry name" value="UPF0590 PROTEIN C409.17C"/>
    <property type="match status" value="1"/>
</dbReference>
<proteinExistence type="predicted"/>
<dbReference type="AlphaFoldDB" id="A0A8I2YSD4"/>
<evidence type="ECO:0008006" key="9">
    <source>
        <dbReference type="Google" id="ProtNLM"/>
    </source>
</evidence>
<dbReference type="Pfam" id="PF08588">
    <property type="entry name" value="Duc1"/>
    <property type="match status" value="1"/>
</dbReference>
<evidence type="ECO:0000256" key="1">
    <source>
        <dbReference type="ARBA" id="ARBA00004623"/>
    </source>
</evidence>
<dbReference type="Pfam" id="PF04108">
    <property type="entry name" value="ATG17_like"/>
    <property type="match status" value="1"/>
</dbReference>
<feature type="domain" description="Domain of unknown function at the cortex 1" evidence="6">
    <location>
        <begin position="3"/>
        <end position="336"/>
    </location>
</feature>
<dbReference type="OrthoDB" id="447953at2759"/>
<evidence type="ECO:0000259" key="5">
    <source>
        <dbReference type="Pfam" id="PF04108"/>
    </source>
</evidence>
<comment type="caution">
    <text evidence="7">The sequence shown here is derived from an EMBL/GenBank/DDBJ whole genome shotgun (WGS) entry which is preliminary data.</text>
</comment>
<evidence type="ECO:0000256" key="3">
    <source>
        <dbReference type="SAM" id="Coils"/>
    </source>
</evidence>
<protein>
    <recommendedName>
        <fullName evidence="9">Autophagy-related protein 11</fullName>
    </recommendedName>
</protein>
<comment type="subcellular location">
    <subcellularLocation>
        <location evidence="1">Preautophagosomal structure membrane</location>
        <topology evidence="1">Peripheral membrane protein</topology>
    </subcellularLocation>
</comment>
<feature type="coiled-coil region" evidence="3">
    <location>
        <begin position="1148"/>
        <end position="1210"/>
    </location>
</feature>
<evidence type="ECO:0000313" key="7">
    <source>
        <dbReference type="EMBL" id="KAG6377560.1"/>
    </source>
</evidence>
<feature type="compositionally biased region" description="Polar residues" evidence="4">
    <location>
        <begin position="503"/>
        <end position="523"/>
    </location>
</feature>
<dbReference type="EMBL" id="JAGFBS010000009">
    <property type="protein sequence ID" value="KAG6377560.1"/>
    <property type="molecule type" value="Genomic_DNA"/>
</dbReference>
<evidence type="ECO:0000259" key="6">
    <source>
        <dbReference type="Pfam" id="PF08588"/>
    </source>
</evidence>
<dbReference type="InterPro" id="IPR013897">
    <property type="entry name" value="Duc1"/>
</dbReference>
<sequence>MPRLRVLAGPTADDLVPITDIVNTGRAFPIVSKHFEGKIAIYVKNFVDPKGRRLTSEYFDREDRKGITWSIQVQGRFLQHHSADDILFGNIFEKRLKLPWGSSAALKFMHFIDPTLEHDLTSSKPWALSPLIATMPHFAHERISKLDGLIPCDIPPFPPPASVSDDTSQLWMSSACTVCQPRSCDVTPPSFSRTSISTSWSSSSDTSRASTMSSLRDNVNNTFKWSLGKAHLLWKGAKRDMDFRTAGERRSFFASAQHRQEVVLGPQDLVTTDFCYGYLEFSPTLSLRLPGGICFDLVRYWDKHPVKFICSERNKTFSEENDRGPTGNVFWCVSFEAGDDDDDDDDDDEQESDEPVSEEETLCQAADLRCGLYTYFWILTSCFSGYPLATCLPFASCSTQPTMIQICRAEDGESFQVNATLRDIERRGSLEHFLHQEIGVDQDAILAYLSDGTRLRTDNVRELVGAQDQTIYVFNKHYLDIEFPEVLRELRVEPPLQLPIEGTLSSSPQRRRTNLPTSRPSISATHTSTFDYVTHTLATLHRQHEAIRIACSSLDFNTLDITDVFDGIAVTASRDLARQASLLTFVDADLEIINRVEVHVEFLSPTMRKAIEGGERPRMLGTYVARDRMKLVADGCSRIHNDLRTQFSESEKAVRRLTAGAEVVRSTVANVKIIEDAEASGRRFHDALDKASEIAAALESPATNHDALMQELKQLDGVLRHEVEVMTCTKNNYTEQCVGALRRISTLNVDLVQLPIMLSQLQTKFRSKTNFSHIQRLHSMLYSYGATVIEIARRKEFARFFYQRAQSILEVMAKLSANERKRRQVYRGDVHGQLPFDTRGMDDPVPTIDFSPSGGKDSAYSLEREDVDAFLSVVHDVEEYARSSSDPAILDSVQETRFALEKLVQKMDNLEPGFDRIAERSLLSASRLSASRRKLTEADEMAFQELSEQLHNAEEAKAHLELTAQEERTVLQKEIHRLKQDVQTAELAAQPERERADSLERELRQAKAQIESEVSARRILERRNLELAQDVEGQRRERVKALGDATEQTRVADVLRQQLAQVRAQSEEVKTLKGKNAAEVNQLLEEQTVTLRNLEEARLRGEDLESQIRTARAENNEVHRMLKESNMEKDRLLRIQATEHDRMLRDHIAEADGDRAVLEHQFSELKEQLEDANRQLKEACANVDLTNADAMGLREELQRVEHELREARHVEHLLLEDVTTGRVSQANLEQNLENRRAIVGANA</sequence>
<accession>A0A8I2YSD4</accession>
<feature type="region of interest" description="Disordered" evidence="4">
    <location>
        <begin position="339"/>
        <end position="359"/>
    </location>
</feature>
<reference evidence="7" key="1">
    <citation type="submission" date="2021-03" db="EMBL/GenBank/DDBJ databases">
        <title>Evolutionary innovations through gain and loss of genes in the ectomycorrhizal Boletales.</title>
        <authorList>
            <person name="Wu G."/>
            <person name="Miyauchi S."/>
            <person name="Morin E."/>
            <person name="Yang Z.-L."/>
            <person name="Xu J."/>
            <person name="Martin F.M."/>
        </authorList>
    </citation>
    <scope>NUCLEOTIDE SEQUENCE</scope>
    <source>
        <strain evidence="7">BR01</strain>
    </source>
</reference>
<feature type="region of interest" description="Disordered" evidence="4">
    <location>
        <begin position="499"/>
        <end position="523"/>
    </location>
</feature>
<dbReference type="GO" id="GO:0006914">
    <property type="term" value="P:autophagy"/>
    <property type="evidence" value="ECO:0007669"/>
    <property type="project" value="UniProtKB-KW"/>
</dbReference>
<keyword evidence="8" id="KW-1185">Reference proteome</keyword>
<dbReference type="InterPro" id="IPR045326">
    <property type="entry name" value="ATG17-like_dom"/>
</dbReference>
<name>A0A8I2YSD4_9AGAM</name>
<keyword evidence="2" id="KW-0072">Autophagy</keyword>
<dbReference type="PANTHER" id="PTHR34826:SF2">
    <property type="entry name" value="UPF0590 PROTEIN C409.17C"/>
    <property type="match status" value="1"/>
</dbReference>
<feature type="domain" description="Autophagy protein ATG17-like" evidence="5">
    <location>
        <begin position="543"/>
        <end position="830"/>
    </location>
</feature>
<organism evidence="7 8">
    <name type="scientific">Boletus reticuloceps</name>
    <dbReference type="NCBI Taxonomy" id="495285"/>
    <lineage>
        <taxon>Eukaryota</taxon>
        <taxon>Fungi</taxon>
        <taxon>Dikarya</taxon>
        <taxon>Basidiomycota</taxon>
        <taxon>Agaricomycotina</taxon>
        <taxon>Agaricomycetes</taxon>
        <taxon>Agaricomycetidae</taxon>
        <taxon>Boletales</taxon>
        <taxon>Boletineae</taxon>
        <taxon>Boletaceae</taxon>
        <taxon>Boletoideae</taxon>
        <taxon>Boletus</taxon>
    </lineage>
</organism>
<keyword evidence="3" id="KW-0175">Coiled coil</keyword>